<dbReference type="Proteomes" id="UP001157418">
    <property type="component" value="Unassembled WGS sequence"/>
</dbReference>
<keyword evidence="2" id="KW-1185">Reference proteome</keyword>
<reference evidence="1 2" key="1">
    <citation type="submission" date="2022-01" db="EMBL/GenBank/DDBJ databases">
        <authorList>
            <person name="Xiong W."/>
            <person name="Schranz E."/>
        </authorList>
    </citation>
    <scope>NUCLEOTIDE SEQUENCE [LARGE SCALE GENOMIC DNA]</scope>
</reference>
<dbReference type="AlphaFoldDB" id="A0AAU9N540"/>
<accession>A0AAU9N540</accession>
<name>A0AAU9N540_9ASTR</name>
<gene>
    <name evidence="1" type="ORF">LVIROSA_LOCUS15021</name>
</gene>
<evidence type="ECO:0000313" key="1">
    <source>
        <dbReference type="EMBL" id="CAH1428068.1"/>
    </source>
</evidence>
<comment type="caution">
    <text evidence="1">The sequence shown here is derived from an EMBL/GenBank/DDBJ whole genome shotgun (WGS) entry which is preliminary data.</text>
</comment>
<dbReference type="EMBL" id="CAKMRJ010002223">
    <property type="protein sequence ID" value="CAH1428068.1"/>
    <property type="molecule type" value="Genomic_DNA"/>
</dbReference>
<protein>
    <submittedName>
        <fullName evidence="1">Uncharacterized protein</fullName>
    </submittedName>
</protein>
<sequence>MMLGSIDISIVGRGTLEGLETWLYATSLVFPFLQMQRLWYFHLWSGRSFIRASPPPPSGLWTFSCTPQPW</sequence>
<proteinExistence type="predicted"/>
<organism evidence="1 2">
    <name type="scientific">Lactuca virosa</name>
    <dbReference type="NCBI Taxonomy" id="75947"/>
    <lineage>
        <taxon>Eukaryota</taxon>
        <taxon>Viridiplantae</taxon>
        <taxon>Streptophyta</taxon>
        <taxon>Embryophyta</taxon>
        <taxon>Tracheophyta</taxon>
        <taxon>Spermatophyta</taxon>
        <taxon>Magnoliopsida</taxon>
        <taxon>eudicotyledons</taxon>
        <taxon>Gunneridae</taxon>
        <taxon>Pentapetalae</taxon>
        <taxon>asterids</taxon>
        <taxon>campanulids</taxon>
        <taxon>Asterales</taxon>
        <taxon>Asteraceae</taxon>
        <taxon>Cichorioideae</taxon>
        <taxon>Cichorieae</taxon>
        <taxon>Lactucinae</taxon>
        <taxon>Lactuca</taxon>
    </lineage>
</organism>
<evidence type="ECO:0000313" key="2">
    <source>
        <dbReference type="Proteomes" id="UP001157418"/>
    </source>
</evidence>